<name>A0A2P2J6F2_RHIMU</name>
<proteinExistence type="predicted"/>
<organism evidence="1">
    <name type="scientific">Rhizophora mucronata</name>
    <name type="common">Asiatic mangrove</name>
    <dbReference type="NCBI Taxonomy" id="61149"/>
    <lineage>
        <taxon>Eukaryota</taxon>
        <taxon>Viridiplantae</taxon>
        <taxon>Streptophyta</taxon>
        <taxon>Embryophyta</taxon>
        <taxon>Tracheophyta</taxon>
        <taxon>Spermatophyta</taxon>
        <taxon>Magnoliopsida</taxon>
        <taxon>eudicotyledons</taxon>
        <taxon>Gunneridae</taxon>
        <taxon>Pentapetalae</taxon>
        <taxon>rosids</taxon>
        <taxon>fabids</taxon>
        <taxon>Malpighiales</taxon>
        <taxon>Rhizophoraceae</taxon>
        <taxon>Rhizophora</taxon>
    </lineage>
</organism>
<protein>
    <submittedName>
        <fullName evidence="1">Uncharacterized protein</fullName>
    </submittedName>
</protein>
<evidence type="ECO:0000313" key="1">
    <source>
        <dbReference type="EMBL" id="MBW88997.1"/>
    </source>
</evidence>
<dbReference type="AlphaFoldDB" id="A0A2P2J6F2"/>
<dbReference type="EMBL" id="GGEC01008514">
    <property type="protein sequence ID" value="MBW88997.1"/>
    <property type="molecule type" value="Transcribed_RNA"/>
</dbReference>
<sequence length="152" mass="18394">MKRRRSTIPGAQDLNFFSMKPRCTTIHSYYCIQRTQFTFNHIRKRKKQTPHVVHALQAIKFRISNKIWPKSMIKKWVPKFKDSMLQKFYLFKIVLHVRSNISRETCSNYKLILLKFHFFTLQCHCFAGLDTSWCKMEVKERANKYARILMKL</sequence>
<reference evidence="1" key="1">
    <citation type="submission" date="2018-02" db="EMBL/GenBank/DDBJ databases">
        <title>Rhizophora mucronata_Transcriptome.</title>
        <authorList>
            <person name="Meera S.P."/>
            <person name="Sreeshan A."/>
            <person name="Augustine A."/>
        </authorList>
    </citation>
    <scope>NUCLEOTIDE SEQUENCE</scope>
    <source>
        <tissue evidence="1">Leaf</tissue>
    </source>
</reference>
<accession>A0A2P2J6F2</accession>